<comment type="caution">
    <text evidence="4">The sequence shown here is derived from an EMBL/GenBank/DDBJ whole genome shotgun (WGS) entry which is preliminary data.</text>
</comment>
<dbReference type="CDD" id="cd01130">
    <property type="entry name" value="VirB11-like_ATPase"/>
    <property type="match status" value="1"/>
</dbReference>
<proteinExistence type="inferred from homology"/>
<dbReference type="InterPro" id="IPR001482">
    <property type="entry name" value="T2SS/T4SS_dom"/>
</dbReference>
<protein>
    <submittedName>
        <fullName evidence="4">CpaF family protein</fullName>
    </submittedName>
</protein>
<dbReference type="PANTHER" id="PTHR30486">
    <property type="entry name" value="TWITCHING MOTILITY PROTEIN PILT"/>
    <property type="match status" value="1"/>
</dbReference>
<reference evidence="4" key="1">
    <citation type="submission" date="2022-12" db="EMBL/GenBank/DDBJ databases">
        <title>Draft genome sequence of the thermophilic strain Brevibacillus thermoruber HT42, isolated from Los Humeros, Puebla, Mexico, with biotechnological potential.</title>
        <authorList>
            <person name="Lara Sanchez J."/>
            <person name="Solis Palacios R."/>
            <person name="Bustos Baena A.S."/>
            <person name="Ruz Baez A.E."/>
            <person name="Espinosa Luna G."/>
            <person name="Oliart Ros R.M."/>
        </authorList>
    </citation>
    <scope>NUCLEOTIDE SEQUENCE</scope>
    <source>
        <strain evidence="4">HT42</strain>
    </source>
</reference>
<evidence type="ECO:0000313" key="4">
    <source>
        <dbReference type="EMBL" id="MDA5110412.1"/>
    </source>
</evidence>
<evidence type="ECO:0000313" key="5">
    <source>
        <dbReference type="Proteomes" id="UP001151071"/>
    </source>
</evidence>
<comment type="similarity">
    <text evidence="1">Belongs to the GSP E family.</text>
</comment>
<dbReference type="AlphaFoldDB" id="A0A9X3TTX0"/>
<keyword evidence="5" id="KW-1185">Reference proteome</keyword>
<sequence length="461" mass="51585">MALFRRRHEKTPPGDEAPRTLASPLAAPSYNPYLDELAEHYKARLLRETNLERLTSLSSTEMRLAIERLVSQYMSEEKVVIPRNEKELLLTRLINESVGLGPLEPLLNDPEITEISINGHSQVYIERNGRLELTDLKFRDEEHLRHIVDRIVAPLGRRIDESSPMVDARLKDGSRVNAVIPPISLNGTLVSIRKFRKDPYTMDDLMQFGSFNEAMSRFLQAVVEAKMNVLISGGTGSGKTTLLNAVACAIPPYERVITIEDSAELRLAHPNCVGLEARPPNMEGKGEITIRQLVKNSLRMRPDRIIVGEVRGAEAFDMLQAMNTGHEGSLTTVHANSPQDAFNRLEGMVVMAGMDLPSSIIREYIVSALDIIVQVTRLSDGTRKIVSISEVVTTEEKRVEVNEIFRFQRTGIGSRGEVLGYFAATGVVPRSLERLRTFGIEIDESLFATGEVKRREHLHSV</sequence>
<dbReference type="SMART" id="SM00382">
    <property type="entry name" value="AAA"/>
    <property type="match status" value="1"/>
</dbReference>
<dbReference type="RefSeq" id="WP_029100849.1">
    <property type="nucleotide sequence ID" value="NZ_JAPYYP010000031.1"/>
</dbReference>
<dbReference type="Gene3D" id="3.40.50.300">
    <property type="entry name" value="P-loop containing nucleotide triphosphate hydrolases"/>
    <property type="match status" value="1"/>
</dbReference>
<dbReference type="InterPro" id="IPR003593">
    <property type="entry name" value="AAA+_ATPase"/>
</dbReference>
<dbReference type="Gene3D" id="3.30.450.380">
    <property type="match status" value="1"/>
</dbReference>
<dbReference type="GO" id="GO:0016887">
    <property type="term" value="F:ATP hydrolysis activity"/>
    <property type="evidence" value="ECO:0007669"/>
    <property type="project" value="InterPro"/>
</dbReference>
<dbReference type="Proteomes" id="UP001151071">
    <property type="component" value="Unassembled WGS sequence"/>
</dbReference>
<dbReference type="PANTHER" id="PTHR30486:SF15">
    <property type="entry name" value="TYPE II_IV SECRETION SYSTEM ATPASE"/>
    <property type="match status" value="1"/>
</dbReference>
<evidence type="ECO:0000256" key="2">
    <source>
        <dbReference type="SAM" id="MobiDB-lite"/>
    </source>
</evidence>
<dbReference type="InterPro" id="IPR050921">
    <property type="entry name" value="T4SS_GSP_E_ATPase"/>
</dbReference>
<dbReference type="SUPFAM" id="SSF52540">
    <property type="entry name" value="P-loop containing nucleoside triphosphate hydrolases"/>
    <property type="match status" value="1"/>
</dbReference>
<feature type="region of interest" description="Disordered" evidence="2">
    <location>
        <begin position="1"/>
        <end position="24"/>
    </location>
</feature>
<accession>A0A9X3TTX0</accession>
<evidence type="ECO:0000259" key="3">
    <source>
        <dbReference type="SMART" id="SM00382"/>
    </source>
</evidence>
<dbReference type="EMBL" id="JAPYYP010000031">
    <property type="protein sequence ID" value="MDA5110412.1"/>
    <property type="molecule type" value="Genomic_DNA"/>
</dbReference>
<dbReference type="Pfam" id="PF00437">
    <property type="entry name" value="T2SSE"/>
    <property type="match status" value="1"/>
</dbReference>
<feature type="domain" description="AAA+ ATPase" evidence="3">
    <location>
        <begin position="225"/>
        <end position="379"/>
    </location>
</feature>
<name>A0A9X3TTX0_9BACL</name>
<organism evidence="4 5">
    <name type="scientific">Brevibacillus thermoruber</name>
    <dbReference type="NCBI Taxonomy" id="33942"/>
    <lineage>
        <taxon>Bacteria</taxon>
        <taxon>Bacillati</taxon>
        <taxon>Bacillota</taxon>
        <taxon>Bacilli</taxon>
        <taxon>Bacillales</taxon>
        <taxon>Paenibacillaceae</taxon>
        <taxon>Brevibacillus</taxon>
    </lineage>
</organism>
<gene>
    <name evidence="4" type="ORF">O3V59_18790</name>
</gene>
<evidence type="ECO:0000256" key="1">
    <source>
        <dbReference type="ARBA" id="ARBA00006611"/>
    </source>
</evidence>
<dbReference type="InterPro" id="IPR027417">
    <property type="entry name" value="P-loop_NTPase"/>
</dbReference>